<dbReference type="InterPro" id="IPR036890">
    <property type="entry name" value="HATPase_C_sf"/>
</dbReference>
<feature type="coiled-coil region" evidence="7">
    <location>
        <begin position="1287"/>
        <end position="1321"/>
    </location>
</feature>
<dbReference type="Pfam" id="PF00989">
    <property type="entry name" value="PAS"/>
    <property type="match status" value="1"/>
</dbReference>
<comment type="caution">
    <text evidence="13">The sequence shown here is derived from an EMBL/GenBank/DDBJ whole genome shotgun (WGS) entry which is preliminary data.</text>
</comment>
<dbReference type="SMART" id="SM00086">
    <property type="entry name" value="PAC"/>
    <property type="match status" value="6"/>
</dbReference>
<organism evidence="13 14">
    <name type="scientific">Falsiroseomonas bella</name>
    <dbReference type="NCBI Taxonomy" id="2184016"/>
    <lineage>
        <taxon>Bacteria</taxon>
        <taxon>Pseudomonadati</taxon>
        <taxon>Pseudomonadota</taxon>
        <taxon>Alphaproteobacteria</taxon>
        <taxon>Acetobacterales</taxon>
        <taxon>Roseomonadaceae</taxon>
        <taxon>Falsiroseomonas</taxon>
    </lineage>
</organism>
<dbReference type="Pfam" id="PF02518">
    <property type="entry name" value="HATPase_c"/>
    <property type="match status" value="1"/>
</dbReference>
<dbReference type="NCBIfam" id="TIGR00229">
    <property type="entry name" value="sensory_box"/>
    <property type="match status" value="6"/>
</dbReference>
<dbReference type="PROSITE" id="PS50113">
    <property type="entry name" value="PAC"/>
    <property type="match status" value="4"/>
</dbReference>
<feature type="domain" description="PAS" evidence="11">
    <location>
        <begin position="116"/>
        <end position="171"/>
    </location>
</feature>
<accession>A0A317FFN6</accession>
<dbReference type="SUPFAM" id="SSF47384">
    <property type="entry name" value="Homodimeric domain of signal transducing histidine kinase"/>
    <property type="match status" value="1"/>
</dbReference>
<evidence type="ECO:0000256" key="4">
    <source>
        <dbReference type="ARBA" id="ARBA00022679"/>
    </source>
</evidence>
<feature type="domain" description="PAC" evidence="12">
    <location>
        <begin position="1117"/>
        <end position="1170"/>
    </location>
</feature>
<evidence type="ECO:0000256" key="8">
    <source>
        <dbReference type="SAM" id="MobiDB-lite"/>
    </source>
</evidence>
<dbReference type="InterPro" id="IPR013767">
    <property type="entry name" value="PAS_fold"/>
</dbReference>
<dbReference type="Pfam" id="PF00072">
    <property type="entry name" value="Response_reg"/>
    <property type="match status" value="1"/>
</dbReference>
<evidence type="ECO:0000256" key="5">
    <source>
        <dbReference type="ARBA" id="ARBA00022777"/>
    </source>
</evidence>
<dbReference type="EMBL" id="QGNA01000003">
    <property type="protein sequence ID" value="PWS36356.1"/>
    <property type="molecule type" value="Genomic_DNA"/>
</dbReference>
<keyword evidence="7" id="KW-0175">Coiled coil</keyword>
<evidence type="ECO:0000259" key="9">
    <source>
        <dbReference type="PROSITE" id="PS50109"/>
    </source>
</evidence>
<dbReference type="EC" id="2.7.13.3" evidence="2"/>
<feature type="domain" description="PAS" evidence="11">
    <location>
        <begin position="245"/>
        <end position="315"/>
    </location>
</feature>
<dbReference type="InterPro" id="IPR001789">
    <property type="entry name" value="Sig_transdc_resp-reg_receiver"/>
</dbReference>
<dbReference type="InterPro" id="IPR003661">
    <property type="entry name" value="HisK_dim/P_dom"/>
</dbReference>
<dbReference type="InterPro" id="IPR000700">
    <property type="entry name" value="PAS-assoc_C"/>
</dbReference>
<dbReference type="InterPro" id="IPR013656">
    <property type="entry name" value="PAS_4"/>
</dbReference>
<protein>
    <recommendedName>
        <fullName evidence="2">histidine kinase</fullName>
        <ecNumber evidence="2">2.7.13.3</ecNumber>
    </recommendedName>
</protein>
<evidence type="ECO:0000259" key="10">
    <source>
        <dbReference type="PROSITE" id="PS50110"/>
    </source>
</evidence>
<feature type="domain" description="PAS" evidence="11">
    <location>
        <begin position="1042"/>
        <end position="1115"/>
    </location>
</feature>
<dbReference type="InterPro" id="IPR029016">
    <property type="entry name" value="GAF-like_dom_sf"/>
</dbReference>
<evidence type="ECO:0000256" key="6">
    <source>
        <dbReference type="PROSITE-ProRule" id="PRU00169"/>
    </source>
</evidence>
<dbReference type="PRINTS" id="PR00344">
    <property type="entry name" value="BCTRLSENSOR"/>
</dbReference>
<feature type="domain" description="Response regulatory" evidence="10">
    <location>
        <begin position="1584"/>
        <end position="1694"/>
    </location>
</feature>
<feature type="domain" description="PAC" evidence="12">
    <location>
        <begin position="318"/>
        <end position="371"/>
    </location>
</feature>
<dbReference type="FunFam" id="3.30.450.20:FF:000099">
    <property type="entry name" value="Sensory box sensor histidine kinase"/>
    <property type="match status" value="1"/>
</dbReference>
<dbReference type="InterPro" id="IPR011006">
    <property type="entry name" value="CheY-like_superfamily"/>
</dbReference>
<dbReference type="InterPro" id="IPR004358">
    <property type="entry name" value="Sig_transdc_His_kin-like_C"/>
</dbReference>
<feature type="domain" description="PAS" evidence="11">
    <location>
        <begin position="1171"/>
        <end position="1241"/>
    </location>
</feature>
<dbReference type="Gene3D" id="3.40.50.2300">
    <property type="match status" value="1"/>
</dbReference>
<feature type="domain" description="PAS" evidence="11">
    <location>
        <begin position="499"/>
        <end position="545"/>
    </location>
</feature>
<dbReference type="GO" id="GO:0000155">
    <property type="term" value="F:phosphorelay sensor kinase activity"/>
    <property type="evidence" value="ECO:0007669"/>
    <property type="project" value="InterPro"/>
</dbReference>
<dbReference type="PROSITE" id="PS50110">
    <property type="entry name" value="RESPONSE_REGULATORY"/>
    <property type="match status" value="1"/>
</dbReference>
<comment type="catalytic activity">
    <reaction evidence="1">
        <text>ATP + protein L-histidine = ADP + protein N-phospho-L-histidine.</text>
        <dbReference type="EC" id="2.7.13.3"/>
    </reaction>
</comment>
<evidence type="ECO:0000256" key="2">
    <source>
        <dbReference type="ARBA" id="ARBA00012438"/>
    </source>
</evidence>
<sequence length="1703" mass="186861">MDEQLGTVTDVDELREEVERLRRELAAARRMALRSTEAEAAAAERGEAERAGSAVRTAAAEMDARAAWERAAELGISLGRRIAEGQARLIAAQSASTALEHANAALSEGQVTLALREADLRSVIESAIDCAIVTTDRQGLVLAWNPGARRLLGWDENAVLGSSLAEAVAPEGQAGGVLDADVAAALAGERLSREGWLRRQDGGVVWAGIEAMALRADNEDQPFGVLWMLRDRSLERAAAAALRDSEEHHRLLVGSIAQAVWETDAEGRVVADSPSWRAYTGQGVEAWLAQGFVEAIHPDDRDAAGQAFHAAIAGRRPLDAEFRIRHAASGEWRWTNARAAPVTGPDGTTLKWMGMNIDISARKAAEAEARAQEAKYRTLFDSMYEGFCIIEMLFDAAGRPEDYRFLEANGAFERHTGLQDAMGRRIRELVPGHDAHWFEIYGRIALTGVPERFENRAEALGRYYDVHAFRLGGPGSRRVAVLFNDITDRKRAKDGLRESGERLRGVLDGMTEGFGLLSPDFTILEHNREALRMDGRPREEIVGRSHWEAYPGTKGSELGRLLEHAMGARVPVSLEHCYSFENGQARWLDMRAYPTPDGALAVFWRDVTDRKTAEAALQEQERQYRTLFESMDEAYAVVEVLRDEAGGWRDFRFVEVNQAFMVHTSMPYPVGRTATELLGTPNPRWAQMYGEALDTGKPIRVQEAEPVLDRVFDLNIFSLDRPRNRVAVLFTDITHRVRAEDALRASEARFRALATAGSYLAYRMSPDWRLLYQLDGRNVLTGTAEPIADWLARYILPEDRLVLQDAIAAAIRDRALFELEHRVRRADGSTGWVLSRAVPILDAAGEVIEWFGAASDVTARRGAEEALRASEERQAYLLGFSDALRPLSDPVAILEEATRLLRRRLAADRALYAEFIHDNGQDYVVVEREHRAPGTTSFVGRHEAAAFGPDMEALRAGRAIVIRDIEAEQAPEAWRAVWRGLGVRARLAVPLIKDGCLVAGLGVHAAAPRDWTDEEVALVVETGERTWAAVERARAAAALRESEERFRGFAENSADVLWIADAQGLRLQYLSPAYDAVFGASRDDALADMDAMRALVHPEDRATVATAMPRTLAGETVRIAYRVIRPADGRIVHLLDTGFPVRGPDGAIRQVAGIVQDVTEERRMARELAGRERHLRALVEGVPHLLWRAAAQGRWQWASPQWTAFTGLSDAQSEGHGWLAAVHPEDRDRILDAWRAVGEGGTFAADFRLRFAADGTWRWFRSRGIPLREDDAAEAGPSEWLGTSTDVDDQIRAREALERGRDELEERVRARTVELMAAEETLRQAQKLEAVGQLTGGIAHDFNNMLQGVAGALDMARRRMEGSRLQEAGRYIEAARDATGRAAGLTRRLLAFARRQQLEPRQLDADGLVRGMAEMLRRTLGPAIALELDLCDDRGVVTCDASELESALLNLCINARDAMAEGGGLVIATRARRLTAAELSSDAEPGEFLELSVADTGTGMSPEVREHVLEPFFTTKPLGQGTGLGLSQVYGFVRQSGGTLRIESAPGQGTTVRLWLPLTGRRPEAQGRAEETTGQNPQEGGNATLLLVDDETGVRAPAAERLRDLGYRVVEAPDGPSALRLLDEGLAPHLLITDVGLPGGMDGVRLAEAVLERRPGLPILFTTGYAAVALPAGAAVIAKPYPLDTLALRVRNGLAAASRAGIG</sequence>
<feature type="modified residue" description="4-aspartylphosphate" evidence="6">
    <location>
        <position position="1634"/>
    </location>
</feature>
<dbReference type="InterPro" id="IPR052162">
    <property type="entry name" value="Sensor_kinase/Photoreceptor"/>
</dbReference>
<feature type="coiled-coil region" evidence="7">
    <location>
        <begin position="11"/>
        <end position="38"/>
    </location>
</feature>
<dbReference type="InterPro" id="IPR003018">
    <property type="entry name" value="GAF"/>
</dbReference>
<dbReference type="Pfam" id="PF08447">
    <property type="entry name" value="PAS_3"/>
    <property type="match status" value="4"/>
</dbReference>
<evidence type="ECO:0000256" key="7">
    <source>
        <dbReference type="SAM" id="Coils"/>
    </source>
</evidence>
<dbReference type="SMART" id="SM00448">
    <property type="entry name" value="REC"/>
    <property type="match status" value="1"/>
</dbReference>
<dbReference type="SMART" id="SM00388">
    <property type="entry name" value="HisKA"/>
    <property type="match status" value="1"/>
</dbReference>
<dbReference type="SUPFAM" id="SSF55785">
    <property type="entry name" value="PYP-like sensor domain (PAS domain)"/>
    <property type="match status" value="8"/>
</dbReference>
<dbReference type="Pfam" id="PF13188">
    <property type="entry name" value="PAS_8"/>
    <property type="match status" value="1"/>
</dbReference>
<dbReference type="SUPFAM" id="SSF55781">
    <property type="entry name" value="GAF domain-like"/>
    <property type="match status" value="1"/>
</dbReference>
<dbReference type="SUPFAM" id="SSF55874">
    <property type="entry name" value="ATPase domain of HSP90 chaperone/DNA topoisomerase II/histidine kinase"/>
    <property type="match status" value="1"/>
</dbReference>
<evidence type="ECO:0000256" key="3">
    <source>
        <dbReference type="ARBA" id="ARBA00022553"/>
    </source>
</evidence>
<dbReference type="SMART" id="SM00091">
    <property type="entry name" value="PAS"/>
    <property type="match status" value="6"/>
</dbReference>
<dbReference type="Gene3D" id="3.30.450.40">
    <property type="match status" value="1"/>
</dbReference>
<keyword evidence="3 6" id="KW-0597">Phosphoprotein</keyword>
<keyword evidence="4" id="KW-0808">Transferase</keyword>
<dbReference type="InterPro" id="IPR001610">
    <property type="entry name" value="PAC"/>
</dbReference>
<dbReference type="SUPFAM" id="SSF52172">
    <property type="entry name" value="CheY-like"/>
    <property type="match status" value="1"/>
</dbReference>
<proteinExistence type="predicted"/>
<dbReference type="Gene3D" id="3.30.450.20">
    <property type="entry name" value="PAS domain"/>
    <property type="match status" value="8"/>
</dbReference>
<name>A0A317FFN6_9PROT</name>
<feature type="domain" description="Histidine kinase" evidence="9">
    <location>
        <begin position="1337"/>
        <end position="1560"/>
    </location>
</feature>
<feature type="compositionally biased region" description="Polar residues" evidence="8">
    <location>
        <begin position="1572"/>
        <end position="1581"/>
    </location>
</feature>
<gene>
    <name evidence="13" type="ORF">DFH01_14370</name>
</gene>
<dbReference type="InterPro" id="IPR003594">
    <property type="entry name" value="HATPase_dom"/>
</dbReference>
<dbReference type="PANTHER" id="PTHR43304:SF1">
    <property type="entry name" value="PAC DOMAIN-CONTAINING PROTEIN"/>
    <property type="match status" value="1"/>
</dbReference>
<dbReference type="InterPro" id="IPR013655">
    <property type="entry name" value="PAS_fold_3"/>
</dbReference>
<evidence type="ECO:0000313" key="13">
    <source>
        <dbReference type="EMBL" id="PWS36356.1"/>
    </source>
</evidence>
<evidence type="ECO:0000256" key="1">
    <source>
        <dbReference type="ARBA" id="ARBA00000085"/>
    </source>
</evidence>
<dbReference type="Pfam" id="PF08448">
    <property type="entry name" value="PAS_4"/>
    <property type="match status" value="1"/>
</dbReference>
<reference evidence="14" key="1">
    <citation type="submission" date="2018-05" db="EMBL/GenBank/DDBJ databases">
        <authorList>
            <person name="Du Z."/>
            <person name="Wang X."/>
        </authorList>
    </citation>
    <scope>NUCLEOTIDE SEQUENCE [LARGE SCALE GENOMIC DNA]</scope>
    <source>
        <strain evidence="14">CQN31</strain>
    </source>
</reference>
<feature type="domain" description="PAC" evidence="12">
    <location>
        <begin position="1243"/>
        <end position="1299"/>
    </location>
</feature>
<dbReference type="PROSITE" id="PS50109">
    <property type="entry name" value="HIS_KIN"/>
    <property type="match status" value="1"/>
</dbReference>
<dbReference type="InterPro" id="IPR005467">
    <property type="entry name" value="His_kinase_dom"/>
</dbReference>
<dbReference type="Gene3D" id="1.10.287.130">
    <property type="match status" value="1"/>
</dbReference>
<dbReference type="InterPro" id="IPR036097">
    <property type="entry name" value="HisK_dim/P_sf"/>
</dbReference>
<evidence type="ECO:0000259" key="11">
    <source>
        <dbReference type="PROSITE" id="PS50112"/>
    </source>
</evidence>
<dbReference type="SMART" id="SM00065">
    <property type="entry name" value="GAF"/>
    <property type="match status" value="1"/>
</dbReference>
<dbReference type="SMART" id="SM00387">
    <property type="entry name" value="HATPase_c"/>
    <property type="match status" value="1"/>
</dbReference>
<dbReference type="InterPro" id="IPR035965">
    <property type="entry name" value="PAS-like_dom_sf"/>
</dbReference>
<dbReference type="PANTHER" id="PTHR43304">
    <property type="entry name" value="PHYTOCHROME-LIKE PROTEIN CPH1"/>
    <property type="match status" value="1"/>
</dbReference>
<evidence type="ECO:0000313" key="14">
    <source>
        <dbReference type="Proteomes" id="UP000245765"/>
    </source>
</evidence>
<dbReference type="GO" id="GO:0006355">
    <property type="term" value="P:regulation of DNA-templated transcription"/>
    <property type="evidence" value="ECO:0007669"/>
    <property type="project" value="InterPro"/>
</dbReference>
<dbReference type="CDD" id="cd00130">
    <property type="entry name" value="PAS"/>
    <property type="match status" value="6"/>
</dbReference>
<dbReference type="Pfam" id="PF01590">
    <property type="entry name" value="GAF"/>
    <property type="match status" value="1"/>
</dbReference>
<evidence type="ECO:0000259" key="12">
    <source>
        <dbReference type="PROSITE" id="PS50113"/>
    </source>
</evidence>
<dbReference type="InterPro" id="IPR000014">
    <property type="entry name" value="PAS"/>
</dbReference>
<keyword evidence="14" id="KW-1185">Reference proteome</keyword>
<feature type="region of interest" description="Disordered" evidence="8">
    <location>
        <begin position="1563"/>
        <end position="1582"/>
    </location>
</feature>
<feature type="domain" description="PAC" evidence="12">
    <location>
        <begin position="817"/>
        <end position="869"/>
    </location>
</feature>
<dbReference type="Gene3D" id="3.30.565.10">
    <property type="entry name" value="Histidine kinase-like ATPase, C-terminal domain"/>
    <property type="match status" value="1"/>
</dbReference>
<dbReference type="Proteomes" id="UP000245765">
    <property type="component" value="Unassembled WGS sequence"/>
</dbReference>
<keyword evidence="5" id="KW-0418">Kinase</keyword>
<dbReference type="PROSITE" id="PS50112">
    <property type="entry name" value="PAS"/>
    <property type="match status" value="5"/>
</dbReference>